<comment type="caution">
    <text evidence="1">The sequence shown here is derived from an EMBL/GenBank/DDBJ whole genome shotgun (WGS) entry which is preliminary data.</text>
</comment>
<sequence>MVVLTSTSFRWTAKDYRIVCQFQAAVGSSFIFMDNNVSCPCTNLIGDFHDTEYIQLMVRFALSPNLNLKKNVGVDIFRQLILLRPRSVVLELSAS</sequence>
<evidence type="ECO:0000313" key="2">
    <source>
        <dbReference type="Proteomes" id="UP000807504"/>
    </source>
</evidence>
<name>A0A8T0EVN5_ARGBR</name>
<dbReference type="Proteomes" id="UP000807504">
    <property type="component" value="Unassembled WGS sequence"/>
</dbReference>
<dbReference type="EMBL" id="JABXBU010001863">
    <property type="protein sequence ID" value="KAF8782365.1"/>
    <property type="molecule type" value="Genomic_DNA"/>
</dbReference>
<reference evidence="1" key="2">
    <citation type="submission" date="2020-06" db="EMBL/GenBank/DDBJ databases">
        <authorList>
            <person name="Sheffer M."/>
        </authorList>
    </citation>
    <scope>NUCLEOTIDE SEQUENCE</scope>
</reference>
<protein>
    <submittedName>
        <fullName evidence="1">Uncharacterized protein</fullName>
    </submittedName>
</protein>
<organism evidence="1 2">
    <name type="scientific">Argiope bruennichi</name>
    <name type="common">Wasp spider</name>
    <name type="synonym">Aranea bruennichi</name>
    <dbReference type="NCBI Taxonomy" id="94029"/>
    <lineage>
        <taxon>Eukaryota</taxon>
        <taxon>Metazoa</taxon>
        <taxon>Ecdysozoa</taxon>
        <taxon>Arthropoda</taxon>
        <taxon>Chelicerata</taxon>
        <taxon>Arachnida</taxon>
        <taxon>Araneae</taxon>
        <taxon>Araneomorphae</taxon>
        <taxon>Entelegynae</taxon>
        <taxon>Araneoidea</taxon>
        <taxon>Araneidae</taxon>
        <taxon>Argiope</taxon>
    </lineage>
</organism>
<gene>
    <name evidence="1" type="ORF">HNY73_012661</name>
</gene>
<accession>A0A8T0EVN5</accession>
<keyword evidence="2" id="KW-1185">Reference proteome</keyword>
<proteinExistence type="predicted"/>
<dbReference type="AlphaFoldDB" id="A0A8T0EVN5"/>
<evidence type="ECO:0000313" key="1">
    <source>
        <dbReference type="EMBL" id="KAF8782365.1"/>
    </source>
</evidence>
<reference evidence="1" key="1">
    <citation type="journal article" date="2020" name="bioRxiv">
        <title>Chromosome-level reference genome of the European wasp spider Argiope bruennichi: a resource for studies on range expansion and evolutionary adaptation.</title>
        <authorList>
            <person name="Sheffer M.M."/>
            <person name="Hoppe A."/>
            <person name="Krehenwinkel H."/>
            <person name="Uhl G."/>
            <person name="Kuss A.W."/>
            <person name="Jensen L."/>
            <person name="Jensen C."/>
            <person name="Gillespie R.G."/>
            <person name="Hoff K.J."/>
            <person name="Prost S."/>
        </authorList>
    </citation>
    <scope>NUCLEOTIDE SEQUENCE</scope>
</reference>